<keyword evidence="2" id="KW-1003">Cell membrane</keyword>
<evidence type="ECO:0000256" key="1">
    <source>
        <dbReference type="ARBA" id="ARBA00004651"/>
    </source>
</evidence>
<gene>
    <name evidence="8" type="ORF">NCTC13315_00065</name>
</gene>
<feature type="transmembrane region" description="Helical" evidence="6">
    <location>
        <begin position="350"/>
        <end position="371"/>
    </location>
</feature>
<proteinExistence type="predicted"/>
<evidence type="ECO:0000256" key="4">
    <source>
        <dbReference type="ARBA" id="ARBA00022989"/>
    </source>
</evidence>
<organism evidence="8 9">
    <name type="scientific">Legionella beliardensis</name>
    <dbReference type="NCBI Taxonomy" id="91822"/>
    <lineage>
        <taxon>Bacteria</taxon>
        <taxon>Pseudomonadati</taxon>
        <taxon>Pseudomonadota</taxon>
        <taxon>Gammaproteobacteria</taxon>
        <taxon>Legionellales</taxon>
        <taxon>Legionellaceae</taxon>
        <taxon>Legionella</taxon>
    </lineage>
</organism>
<evidence type="ECO:0000256" key="6">
    <source>
        <dbReference type="SAM" id="Phobius"/>
    </source>
</evidence>
<dbReference type="Proteomes" id="UP000254968">
    <property type="component" value="Unassembled WGS sequence"/>
</dbReference>
<feature type="domain" description="ABC3 transporter permease C-terminal" evidence="7">
    <location>
        <begin position="705"/>
        <end position="807"/>
    </location>
</feature>
<dbReference type="Pfam" id="PF02687">
    <property type="entry name" value="FtsX"/>
    <property type="match status" value="2"/>
</dbReference>
<evidence type="ECO:0000259" key="7">
    <source>
        <dbReference type="Pfam" id="PF02687"/>
    </source>
</evidence>
<feature type="transmembrane region" description="Helical" evidence="6">
    <location>
        <begin position="415"/>
        <end position="444"/>
    </location>
</feature>
<evidence type="ECO:0000313" key="8">
    <source>
        <dbReference type="EMBL" id="STX27559.1"/>
    </source>
</evidence>
<feature type="transmembrane region" description="Helical" evidence="6">
    <location>
        <begin position="701"/>
        <end position="724"/>
    </location>
</feature>
<dbReference type="GO" id="GO:0005886">
    <property type="term" value="C:plasma membrane"/>
    <property type="evidence" value="ECO:0007669"/>
    <property type="project" value="UniProtKB-SubCell"/>
</dbReference>
<dbReference type="OrthoDB" id="5292592at2"/>
<keyword evidence="8" id="KW-0449">Lipoprotein</keyword>
<sequence length="816" mass="91449">MLNFPLILRAFRRDWQNGELTLLALALIVAVTCISALNNFSFLVNSLLNQQATQMLGADVIVTSNAPIPTNWEDKAKALTLSQGKTISFLSMVTASNDNLQLAQISAIATPYPLKGYTKIASHTSSSPTSVNQAPALGQVWVEARLLPLLAVNVGDPITIGAASFIINGLIIEEPGQTGDWFNISPRILMNQADLAKTQVIQPGSRVSYQWLLVGPDRQLEQLKKSLTPPLTEQQRWVDRTTNPALVKAIERTITYLNLGTLMSLTLAGIAISMATHRYSQRHQQHVAILRCFGASERDILIVYLGNILLLGCLASLIGVLLGYLFQPFLVYWLRGLLPHFNNVFNFKPALLSFITGVLVLVAFTLTHLLTLRQITAITLFKQQQNLNSNNLLSYTLSFLLLLGLAYLYTHSWQLISVVFIGLIYFVILALGMLMLSILVINLIKYKISFIWRFGFTHIERNLTNSLLQLIGIGLALAAFLTLNLFKMNLVEHWQEQLPADAPNFFVINIQPSQTSELINFLHKNQVKKPTLYPIVRGRLTTINSLSATKKLGDKAKEINALQRELNFSWSTQLPEENKIIAGSWLTPKPTWISIEDGLARQLGVTIGDELGFRIGEQIITAPITSIRQVNWTNFKPNFFILFNPTLLANLPQTYLTSFYLPETEQNKLLDLARQFPNITIIDIARTIKKVQDILSNVSKAITLITLFSLLIGIIIAILSMLSFDDIKQKETYVLKLLGMQKKSLFWIRSSESFIIGFYAGLLAIILALFINYYLNTVILGLTFHIPWLLVIIVPVITTLASILINYKIMKTQYAK</sequence>
<dbReference type="AlphaFoldDB" id="A0A378HXF4"/>
<dbReference type="PANTHER" id="PTHR30287:SF1">
    <property type="entry name" value="INNER MEMBRANE PROTEIN"/>
    <property type="match status" value="1"/>
</dbReference>
<feature type="transmembrane region" description="Helical" evidence="6">
    <location>
        <begin position="300"/>
        <end position="330"/>
    </location>
</feature>
<feature type="transmembrane region" description="Helical" evidence="6">
    <location>
        <begin position="745"/>
        <end position="774"/>
    </location>
</feature>
<keyword evidence="5 6" id="KW-0472">Membrane</keyword>
<name>A0A378HXF4_9GAMM</name>
<keyword evidence="4 6" id="KW-1133">Transmembrane helix</keyword>
<keyword evidence="9" id="KW-1185">Reference proteome</keyword>
<feature type="transmembrane region" description="Helical" evidence="6">
    <location>
        <begin position="392"/>
        <end position="409"/>
    </location>
</feature>
<reference evidence="8 9" key="1">
    <citation type="submission" date="2018-06" db="EMBL/GenBank/DDBJ databases">
        <authorList>
            <consortium name="Pathogen Informatics"/>
            <person name="Doyle S."/>
        </authorList>
    </citation>
    <scope>NUCLEOTIDE SEQUENCE [LARGE SCALE GENOMIC DNA]</scope>
    <source>
        <strain evidence="8 9">NCTC13315</strain>
    </source>
</reference>
<comment type="subcellular location">
    <subcellularLocation>
        <location evidence="1">Cell membrane</location>
        <topology evidence="1">Multi-pass membrane protein</topology>
    </subcellularLocation>
</comment>
<feature type="transmembrane region" description="Helical" evidence="6">
    <location>
        <begin position="256"/>
        <end position="279"/>
    </location>
</feature>
<evidence type="ECO:0000256" key="5">
    <source>
        <dbReference type="ARBA" id="ARBA00023136"/>
    </source>
</evidence>
<feature type="transmembrane region" description="Helical" evidence="6">
    <location>
        <begin position="465"/>
        <end position="486"/>
    </location>
</feature>
<feature type="domain" description="ABC3 transporter permease C-terminal" evidence="7">
    <location>
        <begin position="261"/>
        <end position="375"/>
    </location>
</feature>
<keyword evidence="3 6" id="KW-0812">Transmembrane</keyword>
<dbReference type="EMBL" id="UGNV01000001">
    <property type="protein sequence ID" value="STX27559.1"/>
    <property type="molecule type" value="Genomic_DNA"/>
</dbReference>
<evidence type="ECO:0000256" key="2">
    <source>
        <dbReference type="ARBA" id="ARBA00022475"/>
    </source>
</evidence>
<accession>A0A378HXF4</accession>
<dbReference type="InterPro" id="IPR038766">
    <property type="entry name" value="Membrane_comp_ABC_pdt"/>
</dbReference>
<dbReference type="RefSeq" id="WP_115301363.1">
    <property type="nucleotide sequence ID" value="NZ_CAAAHO010000003.1"/>
</dbReference>
<evidence type="ECO:0000256" key="3">
    <source>
        <dbReference type="ARBA" id="ARBA00022692"/>
    </source>
</evidence>
<evidence type="ECO:0000313" key="9">
    <source>
        <dbReference type="Proteomes" id="UP000254968"/>
    </source>
</evidence>
<protein>
    <submittedName>
        <fullName evidence="8">Lipoprotein releasing system, transmembrane protein, LolC/E family</fullName>
    </submittedName>
</protein>
<dbReference type="PANTHER" id="PTHR30287">
    <property type="entry name" value="MEMBRANE COMPONENT OF PREDICTED ABC SUPERFAMILY METABOLITE UPTAKE TRANSPORTER"/>
    <property type="match status" value="1"/>
</dbReference>
<feature type="transmembrane region" description="Helical" evidence="6">
    <location>
        <begin position="786"/>
        <end position="807"/>
    </location>
</feature>
<dbReference type="InterPro" id="IPR003838">
    <property type="entry name" value="ABC3_permease_C"/>
</dbReference>